<name>A0A4R8A082_9ACTN</name>
<accession>A0A4R8A082</accession>
<evidence type="ECO:0000256" key="1">
    <source>
        <dbReference type="SAM" id="MobiDB-lite"/>
    </source>
</evidence>
<comment type="caution">
    <text evidence="2">The sequence shown here is derived from an EMBL/GenBank/DDBJ whole genome shotgun (WGS) entry which is preliminary data.</text>
</comment>
<dbReference type="RefSeq" id="WP_134118837.1">
    <property type="nucleotide sequence ID" value="NZ_SODF01000001.1"/>
</dbReference>
<evidence type="ECO:0000313" key="3">
    <source>
        <dbReference type="Proteomes" id="UP000295447"/>
    </source>
</evidence>
<evidence type="ECO:0000313" key="2">
    <source>
        <dbReference type="EMBL" id="TDW23859.1"/>
    </source>
</evidence>
<feature type="region of interest" description="Disordered" evidence="1">
    <location>
        <begin position="174"/>
        <end position="216"/>
    </location>
</feature>
<dbReference type="OrthoDB" id="3828885at2"/>
<protein>
    <submittedName>
        <fullName evidence="2">Uncharacterized protein</fullName>
    </submittedName>
</protein>
<feature type="region of interest" description="Disordered" evidence="1">
    <location>
        <begin position="18"/>
        <end position="82"/>
    </location>
</feature>
<proteinExistence type="predicted"/>
<gene>
    <name evidence="2" type="ORF">EV650_2719</name>
</gene>
<dbReference type="AlphaFoldDB" id="A0A4R8A082"/>
<dbReference type="Proteomes" id="UP000295447">
    <property type="component" value="Unassembled WGS sequence"/>
</dbReference>
<dbReference type="EMBL" id="SODF01000001">
    <property type="protein sequence ID" value="TDW23859.1"/>
    <property type="molecule type" value="Genomic_DNA"/>
</dbReference>
<dbReference type="PROSITE" id="PS51257">
    <property type="entry name" value="PROKAR_LIPOPROTEIN"/>
    <property type="match status" value="1"/>
</dbReference>
<reference evidence="2 3" key="1">
    <citation type="submission" date="2019-03" db="EMBL/GenBank/DDBJ databases">
        <title>Genomic Encyclopedia of Type Strains, Phase III (KMG-III): the genomes of soil and plant-associated and newly described type strains.</title>
        <authorList>
            <person name="Whitman W."/>
        </authorList>
    </citation>
    <scope>NUCLEOTIDE SEQUENCE [LARGE SCALE GENOMIC DNA]</scope>
    <source>
        <strain evidence="2 3">VKM Ac-2570</strain>
    </source>
</reference>
<keyword evidence="3" id="KW-1185">Reference proteome</keyword>
<sequence length="216" mass="21767">MRALVVAVSVTVLWLAGCSDPSGGTPGQAPQPEVSATADDTTEPAPEPTDAESTQPAQKKPSINIVSLPIGPGAQADQPDDQSKQCIGVTLTGLEVPAGTTITFGSPSLEQDGKYFEIDQSGCGGQGPACDSHQIGSDDQPPCYVGVHQTTQDEGKHSTLVFKAASATCASDQDCASIKDGGGSQVGIDTRALGGGGGEPSETPTEDQPSETPSDG</sequence>
<organism evidence="2 3">
    <name type="scientific">Kribbella kalugense</name>
    <dbReference type="NCBI Taxonomy" id="2512221"/>
    <lineage>
        <taxon>Bacteria</taxon>
        <taxon>Bacillati</taxon>
        <taxon>Actinomycetota</taxon>
        <taxon>Actinomycetes</taxon>
        <taxon>Propionibacteriales</taxon>
        <taxon>Kribbellaceae</taxon>
        <taxon>Kribbella</taxon>
    </lineage>
</organism>